<dbReference type="InterPro" id="IPR018584">
    <property type="entry name" value="GT87"/>
</dbReference>
<evidence type="ECO:0000256" key="4">
    <source>
        <dbReference type="ARBA" id="ARBA00022692"/>
    </source>
</evidence>
<keyword evidence="6 9" id="KW-0472">Membrane</keyword>
<dbReference type="Pfam" id="PF09594">
    <property type="entry name" value="GT87"/>
    <property type="match status" value="1"/>
</dbReference>
<dbReference type="RefSeq" id="WP_357785920.1">
    <property type="nucleotide sequence ID" value="NZ_JBFAKC010000009.1"/>
</dbReference>
<proteinExistence type="inferred from homology"/>
<feature type="transmembrane region" description="Helical" evidence="9">
    <location>
        <begin position="87"/>
        <end position="104"/>
    </location>
</feature>
<comment type="subcellular location">
    <subcellularLocation>
        <location evidence="1">Cell membrane</location>
        <topology evidence="1">Multi-pass membrane protein</topology>
    </subcellularLocation>
</comment>
<protein>
    <submittedName>
        <fullName evidence="10">Glycosyltransferase 87 family protein</fullName>
    </submittedName>
</protein>
<gene>
    <name evidence="10" type="ORF">AB0I48_21565</name>
</gene>
<feature type="transmembrane region" description="Helical" evidence="9">
    <location>
        <begin position="354"/>
        <end position="373"/>
    </location>
</feature>
<dbReference type="EMBL" id="JBFAKC010000009">
    <property type="protein sequence ID" value="MEV0710159.1"/>
    <property type="molecule type" value="Genomic_DNA"/>
</dbReference>
<dbReference type="Proteomes" id="UP001551695">
    <property type="component" value="Unassembled WGS sequence"/>
</dbReference>
<reference evidence="10 11" key="1">
    <citation type="submission" date="2024-06" db="EMBL/GenBank/DDBJ databases">
        <title>The Natural Products Discovery Center: Release of the First 8490 Sequenced Strains for Exploring Actinobacteria Biosynthetic Diversity.</title>
        <authorList>
            <person name="Kalkreuter E."/>
            <person name="Kautsar S.A."/>
            <person name="Yang D."/>
            <person name="Bader C.D."/>
            <person name="Teijaro C.N."/>
            <person name="Fluegel L."/>
            <person name="Davis C.M."/>
            <person name="Simpson J.R."/>
            <person name="Lauterbach L."/>
            <person name="Steele A.D."/>
            <person name="Gui C."/>
            <person name="Meng S."/>
            <person name="Li G."/>
            <person name="Viehrig K."/>
            <person name="Ye F."/>
            <person name="Su P."/>
            <person name="Kiefer A.F."/>
            <person name="Nichols A."/>
            <person name="Cepeda A.J."/>
            <person name="Yan W."/>
            <person name="Fan B."/>
            <person name="Jiang Y."/>
            <person name="Adhikari A."/>
            <person name="Zheng C.-J."/>
            <person name="Schuster L."/>
            <person name="Cowan T.M."/>
            <person name="Smanski M.J."/>
            <person name="Chevrette M.G."/>
            <person name="De Carvalho L.P.S."/>
            <person name="Shen B."/>
        </authorList>
    </citation>
    <scope>NUCLEOTIDE SEQUENCE [LARGE SCALE GENOMIC DNA]</scope>
    <source>
        <strain evidence="10 11">NPDC050403</strain>
    </source>
</reference>
<evidence type="ECO:0000256" key="7">
    <source>
        <dbReference type="ARBA" id="ARBA00024033"/>
    </source>
</evidence>
<evidence type="ECO:0000256" key="3">
    <source>
        <dbReference type="ARBA" id="ARBA00022679"/>
    </source>
</evidence>
<evidence type="ECO:0000313" key="11">
    <source>
        <dbReference type="Proteomes" id="UP001551695"/>
    </source>
</evidence>
<evidence type="ECO:0000256" key="1">
    <source>
        <dbReference type="ARBA" id="ARBA00004651"/>
    </source>
</evidence>
<keyword evidence="5 9" id="KW-1133">Transmembrane helix</keyword>
<keyword evidence="2" id="KW-1003">Cell membrane</keyword>
<feature type="transmembrane region" description="Helical" evidence="9">
    <location>
        <begin position="28"/>
        <end position="48"/>
    </location>
</feature>
<feature type="transmembrane region" description="Helical" evidence="9">
    <location>
        <begin position="329"/>
        <end position="347"/>
    </location>
</feature>
<evidence type="ECO:0000256" key="6">
    <source>
        <dbReference type="ARBA" id="ARBA00023136"/>
    </source>
</evidence>
<comment type="similarity">
    <text evidence="7">Belongs to the glycosyltransferase 87 family.</text>
</comment>
<feature type="region of interest" description="Disordered" evidence="8">
    <location>
        <begin position="419"/>
        <end position="447"/>
    </location>
</feature>
<accession>A0ABV3FXJ4</accession>
<evidence type="ECO:0000256" key="5">
    <source>
        <dbReference type="ARBA" id="ARBA00022989"/>
    </source>
</evidence>
<comment type="caution">
    <text evidence="10">The sequence shown here is derived from an EMBL/GenBank/DDBJ whole genome shotgun (WGS) entry which is preliminary data.</text>
</comment>
<feature type="transmembrane region" description="Helical" evidence="9">
    <location>
        <begin position="111"/>
        <end position="135"/>
    </location>
</feature>
<evidence type="ECO:0000256" key="2">
    <source>
        <dbReference type="ARBA" id="ARBA00022475"/>
    </source>
</evidence>
<keyword evidence="11" id="KW-1185">Reference proteome</keyword>
<feature type="transmembrane region" description="Helical" evidence="9">
    <location>
        <begin position="220"/>
        <end position="238"/>
    </location>
</feature>
<keyword evidence="4 9" id="KW-0812">Transmembrane</keyword>
<feature type="transmembrane region" description="Helical" evidence="9">
    <location>
        <begin position="307"/>
        <end position="323"/>
    </location>
</feature>
<name>A0ABV3FXJ4_9NOCA</name>
<feature type="transmembrane region" description="Helical" evidence="9">
    <location>
        <begin position="141"/>
        <end position="157"/>
    </location>
</feature>
<feature type="transmembrane region" description="Helical" evidence="9">
    <location>
        <begin position="393"/>
        <end position="410"/>
    </location>
</feature>
<feature type="transmembrane region" description="Helical" evidence="9">
    <location>
        <begin position="193"/>
        <end position="213"/>
    </location>
</feature>
<evidence type="ECO:0000313" key="10">
    <source>
        <dbReference type="EMBL" id="MEV0710159.1"/>
    </source>
</evidence>
<evidence type="ECO:0000256" key="8">
    <source>
        <dbReference type="SAM" id="MobiDB-lite"/>
    </source>
</evidence>
<organism evidence="10 11">
    <name type="scientific">Nocardia aurea</name>
    <dbReference type="NCBI Taxonomy" id="2144174"/>
    <lineage>
        <taxon>Bacteria</taxon>
        <taxon>Bacillati</taxon>
        <taxon>Actinomycetota</taxon>
        <taxon>Actinomycetes</taxon>
        <taxon>Mycobacteriales</taxon>
        <taxon>Nocardiaceae</taxon>
        <taxon>Nocardia</taxon>
    </lineage>
</organism>
<keyword evidence="3" id="KW-0808">Transferase</keyword>
<evidence type="ECO:0000256" key="9">
    <source>
        <dbReference type="SAM" id="Phobius"/>
    </source>
</evidence>
<feature type="transmembrane region" description="Helical" evidence="9">
    <location>
        <begin position="283"/>
        <end position="300"/>
    </location>
</feature>
<sequence length="447" mass="47063">MPLSMIAEAEATVSDPDSPRRRSLGTPAYLAILVVGAIAGGWYLKMVLDLPQVLMHLKDLSVYQIAGNRVADGDSVYDTPLLGNTRGVWEFVYTPFAALLFVPLGGLSGDLYTFVGGFGNFAMLAASSSAALWMLGYRRDLRLAFAGVGIAGILLWCEPVRSTMGFGQINILLLLLVLADMALPDSARGKGVLTGIAAGIKLTPAFFVLYLLVTRRYRAAAVATGSFAATVLLGFAALPKDSLTFWSGAFADPARVGLPENLSNESLRGLIARAVGVDGGHQLLWLASAAAFAALCLYLARRLSLRGYELHAVVLCGLTTTAVSPYSWVHHWVWVAPLLICLGEVAVRRRGVLAPLLLVGAGVTVSGGLLHYFGPSMDTVLDIRGPFEVVFRNAYLVMTLVLFGAVALFLRGASGRGGAETPDADGGVPGGEPAPAGASVEERAKVG</sequence>